<dbReference type="InterPro" id="IPR004960">
    <property type="entry name" value="LipA_acyltrans"/>
</dbReference>
<reference evidence="9" key="1">
    <citation type="journal article" date="2019" name="Int. J. Syst. Evol. Microbiol.">
        <title>The Global Catalogue of Microorganisms (GCM) 10K type strain sequencing project: providing services to taxonomists for standard genome sequencing and annotation.</title>
        <authorList>
            <consortium name="The Broad Institute Genomics Platform"/>
            <consortium name="The Broad Institute Genome Sequencing Center for Infectious Disease"/>
            <person name="Wu L."/>
            <person name="Ma J."/>
        </authorList>
    </citation>
    <scope>NUCLEOTIDE SEQUENCE [LARGE SCALE GENOMIC DNA]</scope>
    <source>
        <strain evidence="9">CGMCC 4.1782</strain>
    </source>
</reference>
<dbReference type="Proteomes" id="UP001597374">
    <property type="component" value="Unassembled WGS sequence"/>
</dbReference>
<dbReference type="EMBL" id="JBHUIM010000001">
    <property type="protein sequence ID" value="MFD2245919.1"/>
    <property type="molecule type" value="Genomic_DNA"/>
</dbReference>
<dbReference type="PANTHER" id="PTHR30606:SF10">
    <property type="entry name" value="PHOSPHATIDYLINOSITOL MANNOSIDE ACYLTRANSFERASE"/>
    <property type="match status" value="1"/>
</dbReference>
<dbReference type="CDD" id="cd07984">
    <property type="entry name" value="LPLAT_LABLAT-like"/>
    <property type="match status" value="1"/>
</dbReference>
<evidence type="ECO:0000313" key="9">
    <source>
        <dbReference type="Proteomes" id="UP001597374"/>
    </source>
</evidence>
<dbReference type="PANTHER" id="PTHR30606">
    <property type="entry name" value="LIPID A BIOSYNTHESIS LAUROYL ACYLTRANSFERASE"/>
    <property type="match status" value="1"/>
</dbReference>
<protein>
    <submittedName>
        <fullName evidence="8">Lysophospholipid acyltransferase family protein</fullName>
    </submittedName>
</protein>
<evidence type="ECO:0000313" key="8">
    <source>
        <dbReference type="EMBL" id="MFD2245919.1"/>
    </source>
</evidence>
<evidence type="ECO:0000256" key="6">
    <source>
        <dbReference type="ARBA" id="ARBA00023315"/>
    </source>
</evidence>
<keyword evidence="7" id="KW-1133">Transmembrane helix</keyword>
<dbReference type="Pfam" id="PF03279">
    <property type="entry name" value="Lip_A_acyltrans"/>
    <property type="match status" value="1"/>
</dbReference>
<organism evidence="8 9">
    <name type="scientific">Pontibacter ruber</name>
    <dbReference type="NCBI Taxonomy" id="1343895"/>
    <lineage>
        <taxon>Bacteria</taxon>
        <taxon>Pseudomonadati</taxon>
        <taxon>Bacteroidota</taxon>
        <taxon>Cytophagia</taxon>
        <taxon>Cytophagales</taxon>
        <taxon>Hymenobacteraceae</taxon>
        <taxon>Pontibacter</taxon>
    </lineage>
</organism>
<evidence type="ECO:0000256" key="7">
    <source>
        <dbReference type="SAM" id="Phobius"/>
    </source>
</evidence>
<comment type="subcellular location">
    <subcellularLocation>
        <location evidence="1">Cell inner membrane</location>
    </subcellularLocation>
</comment>
<evidence type="ECO:0000256" key="4">
    <source>
        <dbReference type="ARBA" id="ARBA00022679"/>
    </source>
</evidence>
<evidence type="ECO:0000256" key="2">
    <source>
        <dbReference type="ARBA" id="ARBA00022475"/>
    </source>
</evidence>
<dbReference type="GO" id="GO:0016746">
    <property type="term" value="F:acyltransferase activity"/>
    <property type="evidence" value="ECO:0007669"/>
    <property type="project" value="UniProtKB-KW"/>
</dbReference>
<comment type="caution">
    <text evidence="8">The sequence shown here is derived from an EMBL/GenBank/DDBJ whole genome shotgun (WGS) entry which is preliminary data.</text>
</comment>
<evidence type="ECO:0000256" key="5">
    <source>
        <dbReference type="ARBA" id="ARBA00023136"/>
    </source>
</evidence>
<keyword evidence="3" id="KW-0997">Cell inner membrane</keyword>
<keyword evidence="7" id="KW-0812">Transmembrane</keyword>
<keyword evidence="4" id="KW-0808">Transferase</keyword>
<evidence type="ECO:0000256" key="1">
    <source>
        <dbReference type="ARBA" id="ARBA00004533"/>
    </source>
</evidence>
<keyword evidence="2" id="KW-1003">Cell membrane</keyword>
<keyword evidence="5 7" id="KW-0472">Membrane</keyword>
<name>A0ABW5CV95_9BACT</name>
<sequence length="305" mass="35696">MKKSINIPLLYYPLWLLLKGLSLLPLRVLYVLSEFLFLIIYYGIGYRKKVTMQNLRNSFPEKNEQEIHQIAKDFYHQLTDVIVEILKLVTISREELKRRLVFANQEVLDDFVQQGKPVITMGSHSGNWEWILSAGAVQFDFPAEGVYKPLNNAFFEEFMLYLRSRMGARLIKMKDTLRDFAANRNKPRVVAMLSDQTPLRSEITFWTTFLNQDTPFYVGAEKLARKFNYPVLFLDVYRVKRGYYRLAFEVISDGSPLPDTGTEYPITVAFAQKLEAAIRRAPADYLWTHKRWKHRREATITSAES</sequence>
<accession>A0ABW5CV95</accession>
<dbReference type="PIRSF" id="PIRSF026649">
    <property type="entry name" value="MsbB"/>
    <property type="match status" value="1"/>
</dbReference>
<feature type="transmembrane region" description="Helical" evidence="7">
    <location>
        <begin position="20"/>
        <end position="44"/>
    </location>
</feature>
<keyword evidence="6 8" id="KW-0012">Acyltransferase</keyword>
<dbReference type="RefSeq" id="WP_250427570.1">
    <property type="nucleotide sequence ID" value="NZ_JALPRR010000001.1"/>
</dbReference>
<gene>
    <name evidence="8" type="ORF">ACFSKP_06610</name>
</gene>
<evidence type="ECO:0000256" key="3">
    <source>
        <dbReference type="ARBA" id="ARBA00022519"/>
    </source>
</evidence>
<proteinExistence type="predicted"/>
<keyword evidence="9" id="KW-1185">Reference proteome</keyword>